<proteinExistence type="predicted"/>
<keyword evidence="2" id="KW-0472">Membrane</keyword>
<dbReference type="RefSeq" id="XP_040716284.1">
    <property type="nucleotide sequence ID" value="XM_040860138.1"/>
</dbReference>
<evidence type="ECO:0000256" key="2">
    <source>
        <dbReference type="SAM" id="Phobius"/>
    </source>
</evidence>
<feature type="transmembrane region" description="Helical" evidence="2">
    <location>
        <begin position="379"/>
        <end position="400"/>
    </location>
</feature>
<keyword evidence="3" id="KW-0732">Signal</keyword>
<feature type="region of interest" description="Disordered" evidence="1">
    <location>
        <begin position="463"/>
        <end position="498"/>
    </location>
</feature>
<evidence type="ECO:0000256" key="3">
    <source>
        <dbReference type="SAM" id="SignalP"/>
    </source>
</evidence>
<dbReference type="Proteomes" id="UP000193689">
    <property type="component" value="Unassembled WGS sequence"/>
</dbReference>
<evidence type="ECO:0000313" key="4">
    <source>
        <dbReference type="EMBL" id="ORY65132.1"/>
    </source>
</evidence>
<gene>
    <name evidence="4" type="ORF">BCR38DRAFT_431960</name>
</gene>
<dbReference type="InParanoid" id="A0A1Y2E0S0"/>
<feature type="signal peptide" evidence="3">
    <location>
        <begin position="1"/>
        <end position="26"/>
    </location>
</feature>
<feature type="transmembrane region" description="Helical" evidence="2">
    <location>
        <begin position="406"/>
        <end position="428"/>
    </location>
</feature>
<evidence type="ECO:0000313" key="5">
    <source>
        <dbReference type="Proteomes" id="UP000193689"/>
    </source>
</evidence>
<evidence type="ECO:0008006" key="6">
    <source>
        <dbReference type="Google" id="ProtNLM"/>
    </source>
</evidence>
<name>A0A1Y2E0S0_9PEZI</name>
<comment type="caution">
    <text evidence="4">The sequence shown here is derived from an EMBL/GenBank/DDBJ whole genome shotgun (WGS) entry which is preliminary data.</text>
</comment>
<organism evidence="4 5">
    <name type="scientific">Pseudomassariella vexata</name>
    <dbReference type="NCBI Taxonomy" id="1141098"/>
    <lineage>
        <taxon>Eukaryota</taxon>
        <taxon>Fungi</taxon>
        <taxon>Dikarya</taxon>
        <taxon>Ascomycota</taxon>
        <taxon>Pezizomycotina</taxon>
        <taxon>Sordariomycetes</taxon>
        <taxon>Xylariomycetidae</taxon>
        <taxon>Amphisphaeriales</taxon>
        <taxon>Pseudomassariaceae</taxon>
        <taxon>Pseudomassariella</taxon>
    </lineage>
</organism>
<dbReference type="EMBL" id="MCFJ01000006">
    <property type="protein sequence ID" value="ORY65132.1"/>
    <property type="molecule type" value="Genomic_DNA"/>
</dbReference>
<dbReference type="GeneID" id="63776350"/>
<feature type="chain" id="PRO_5012688835" description="Extracellular membrane protein CFEM domain-containing protein" evidence="3">
    <location>
        <begin position="27"/>
        <end position="498"/>
    </location>
</feature>
<reference evidence="4 5" key="1">
    <citation type="submission" date="2016-07" db="EMBL/GenBank/DDBJ databases">
        <title>Pervasive Adenine N6-methylation of Active Genes in Fungi.</title>
        <authorList>
            <consortium name="DOE Joint Genome Institute"/>
            <person name="Mondo S.J."/>
            <person name="Dannebaum R.O."/>
            <person name="Kuo R.C."/>
            <person name="Labutti K."/>
            <person name="Haridas S."/>
            <person name="Kuo A."/>
            <person name="Salamov A."/>
            <person name="Ahrendt S.R."/>
            <person name="Lipzen A."/>
            <person name="Sullivan W."/>
            <person name="Andreopoulos W.B."/>
            <person name="Clum A."/>
            <person name="Lindquist E."/>
            <person name="Daum C."/>
            <person name="Ramamoorthy G.K."/>
            <person name="Gryganskyi A."/>
            <person name="Culley D."/>
            <person name="Magnuson J.K."/>
            <person name="James T.Y."/>
            <person name="O'Malley M.A."/>
            <person name="Stajich J.E."/>
            <person name="Spatafora J.W."/>
            <person name="Visel A."/>
            <person name="Grigoriev I.V."/>
        </authorList>
    </citation>
    <scope>NUCLEOTIDE SEQUENCE [LARGE SCALE GENOMIC DNA]</scope>
    <source>
        <strain evidence="4 5">CBS 129021</strain>
    </source>
</reference>
<keyword evidence="2" id="KW-0812">Transmembrane</keyword>
<sequence length="498" mass="55185">MAERGVFVKILGIIVTLLAVCNTTAAKLTYKLEPCIIESDSPFIPDWTDEAACIHSLLQGARSGMPMQSSCYTNQCFCEPDLIAASKRRLDDKSSSSLMTVLKDLCKPELAIQAASLLDSYCAAFVLDLLSDTDLADSALLPGTPSVVEHGVSDAVDFFDGLCWPNADACLRETLQDMNSFVALLGYASDLDLCHPRGVVPEIVVQQAQSRARQCNSSLAEVRVSIVMDTYCSVRQQQSWDTRNNHTCEFLRLGLSSTGPESLAMSLPLTVWTAPRHHALWISPETHHGYAIPRCIPLAYAIFGSYCSLDRTQGWLLVSILQGAVSTTISGFLEALLFYAVSRWRPPTSEALEPVPSWVQKLLGHSSFLQPVVILGHGWGFVAICQVVKIIVMGCVLWAFDLSGNFIASWLGNSVIHFVALFCCLFYWGRFHMRGTTGLRRRVLRLEEEVHSMREQLQGLEGRAQAVTEQPRVQTEVLQTQNDTDRNETSPRRRHSVV</sequence>
<dbReference type="AlphaFoldDB" id="A0A1Y2E0S0"/>
<feature type="compositionally biased region" description="Polar residues" evidence="1">
    <location>
        <begin position="467"/>
        <end position="482"/>
    </location>
</feature>
<keyword evidence="5" id="KW-1185">Reference proteome</keyword>
<keyword evidence="2" id="KW-1133">Transmembrane helix</keyword>
<accession>A0A1Y2E0S0</accession>
<protein>
    <recommendedName>
        <fullName evidence="6">Extracellular membrane protein CFEM domain-containing protein</fullName>
    </recommendedName>
</protein>
<evidence type="ECO:0000256" key="1">
    <source>
        <dbReference type="SAM" id="MobiDB-lite"/>
    </source>
</evidence>